<accession>A0A8E7AZE7</accession>
<dbReference type="AlphaFoldDB" id="A0A8E7AZE7"/>
<proteinExistence type="predicted"/>
<dbReference type="RefSeq" id="WP_214420397.1">
    <property type="nucleotide sequence ID" value="NZ_CP075546.1"/>
</dbReference>
<dbReference type="GeneID" id="65566460"/>
<keyword evidence="1" id="KW-0472">Membrane</keyword>
<dbReference type="Proteomes" id="UP000680656">
    <property type="component" value="Chromosome"/>
</dbReference>
<organism evidence="2 3">
    <name type="scientific">Methanospirillum purgamenti</name>
    <dbReference type="NCBI Taxonomy" id="2834276"/>
    <lineage>
        <taxon>Archaea</taxon>
        <taxon>Methanobacteriati</taxon>
        <taxon>Methanobacteriota</taxon>
        <taxon>Stenosarchaea group</taxon>
        <taxon>Methanomicrobia</taxon>
        <taxon>Methanomicrobiales</taxon>
        <taxon>Methanospirillaceae</taxon>
        <taxon>Methanospirillum</taxon>
    </lineage>
</organism>
<keyword evidence="1" id="KW-0812">Transmembrane</keyword>
<protein>
    <submittedName>
        <fullName evidence="2">Uncharacterized protein</fullName>
    </submittedName>
</protein>
<reference evidence="2 3" key="1">
    <citation type="submission" date="2021-05" db="EMBL/GenBank/DDBJ databases">
        <title>A novel Methanospirillum isolate from a pyrite-forming mixed culture.</title>
        <authorList>
            <person name="Bunk B."/>
            <person name="Sproer C."/>
            <person name="Spring S."/>
            <person name="Pester M."/>
        </authorList>
    </citation>
    <scope>NUCLEOTIDE SEQUENCE [LARGE SCALE GENOMIC DNA]</scope>
    <source>
        <strain evidence="2 3">J.3.6.1-F.2.7.3</strain>
    </source>
</reference>
<gene>
    <name evidence="2" type="ORF">KHC33_03520</name>
</gene>
<keyword evidence="1" id="KW-1133">Transmembrane helix</keyword>
<keyword evidence="3" id="KW-1185">Reference proteome</keyword>
<name>A0A8E7AZE7_9EURY</name>
<sequence length="234" mass="25679">MKGFRHQPSEKKEEMNWTKIGIVAVCVLMAVFMIVSMFGMSWLNIFTQAKPGNTALVDFTFRDAQDRPVVTSVLSVITKAQDPSVMTFKANSLPVRVNVSSGEDLVPIQVINPYNEYGVMEFGLFGPEIDMISNSIAGMGVGDSKILTYPYAGQMSRQMSMEQFVNISGESFANVQVGDQVPLAFIDQPQIPLDNATPASYIRTATVVDRDAANITLNYGYPTVEIILAKLTTS</sequence>
<dbReference type="KEGG" id="mrtj:KHC33_03520"/>
<evidence type="ECO:0000256" key="1">
    <source>
        <dbReference type="SAM" id="Phobius"/>
    </source>
</evidence>
<evidence type="ECO:0000313" key="3">
    <source>
        <dbReference type="Proteomes" id="UP000680656"/>
    </source>
</evidence>
<evidence type="ECO:0000313" key="2">
    <source>
        <dbReference type="EMBL" id="QVV89605.1"/>
    </source>
</evidence>
<dbReference type="EMBL" id="CP075546">
    <property type="protein sequence ID" value="QVV89605.1"/>
    <property type="molecule type" value="Genomic_DNA"/>
</dbReference>
<feature type="transmembrane region" description="Helical" evidence="1">
    <location>
        <begin position="20"/>
        <end position="43"/>
    </location>
</feature>